<sequence length="32" mass="3425">MNAGLWGSNIRDRRIAAAARPDEKATVARAAD</sequence>
<dbReference type="Proteomes" id="UP000545493">
    <property type="component" value="Unassembled WGS sequence"/>
</dbReference>
<organism evidence="1 2">
    <name type="scientific">Saccharomonospora amisosensis</name>
    <dbReference type="NCBI Taxonomy" id="1128677"/>
    <lineage>
        <taxon>Bacteria</taxon>
        <taxon>Bacillati</taxon>
        <taxon>Actinomycetota</taxon>
        <taxon>Actinomycetes</taxon>
        <taxon>Pseudonocardiales</taxon>
        <taxon>Pseudonocardiaceae</taxon>
        <taxon>Saccharomonospora</taxon>
    </lineage>
</organism>
<reference evidence="1 2" key="1">
    <citation type="submission" date="2020-03" db="EMBL/GenBank/DDBJ databases">
        <title>Sequencing the genomes of 1000 actinobacteria strains.</title>
        <authorList>
            <person name="Klenk H.-P."/>
        </authorList>
    </citation>
    <scope>NUCLEOTIDE SEQUENCE [LARGE SCALE GENOMIC DNA]</scope>
    <source>
        <strain evidence="1 2">DSM 45685</strain>
    </source>
</reference>
<proteinExistence type="predicted"/>
<evidence type="ECO:0000313" key="2">
    <source>
        <dbReference type="Proteomes" id="UP000545493"/>
    </source>
</evidence>
<protein>
    <submittedName>
        <fullName evidence="1">Uncharacterized protein</fullName>
    </submittedName>
</protein>
<evidence type="ECO:0000313" key="1">
    <source>
        <dbReference type="EMBL" id="NIJ11198.1"/>
    </source>
</evidence>
<dbReference type="EMBL" id="JAAOYM010000001">
    <property type="protein sequence ID" value="NIJ11198.1"/>
    <property type="molecule type" value="Genomic_DNA"/>
</dbReference>
<name>A0A7X5ZPW4_9PSEU</name>
<dbReference type="AlphaFoldDB" id="A0A7X5ZPW4"/>
<gene>
    <name evidence="1" type="ORF">FHU38_001542</name>
</gene>
<accession>A0A7X5ZPW4</accession>
<comment type="caution">
    <text evidence="1">The sequence shown here is derived from an EMBL/GenBank/DDBJ whole genome shotgun (WGS) entry which is preliminary data.</text>
</comment>
<keyword evidence="2" id="KW-1185">Reference proteome</keyword>